<dbReference type="RefSeq" id="WP_236960325.1">
    <property type="nucleotide sequence ID" value="NZ_JAETXX010000013.1"/>
</dbReference>
<keyword evidence="12" id="KW-0675">Receptor</keyword>
<dbReference type="Gene3D" id="2.60.40.1120">
    <property type="entry name" value="Carboxypeptidase-like, regulatory domain"/>
    <property type="match status" value="1"/>
</dbReference>
<name>A0ABS9J709_9FLAO</name>
<protein>
    <submittedName>
        <fullName evidence="12">TonB-dependent receptor</fullName>
    </submittedName>
</protein>
<evidence type="ECO:0000256" key="6">
    <source>
        <dbReference type="ARBA" id="ARBA00023237"/>
    </source>
</evidence>
<dbReference type="SUPFAM" id="SSF56935">
    <property type="entry name" value="Porins"/>
    <property type="match status" value="1"/>
</dbReference>
<evidence type="ECO:0000256" key="9">
    <source>
        <dbReference type="SAM" id="SignalP"/>
    </source>
</evidence>
<accession>A0ABS9J709</accession>
<keyword evidence="6 7" id="KW-0998">Cell outer membrane</keyword>
<feature type="signal peptide" evidence="9">
    <location>
        <begin position="1"/>
        <end position="18"/>
    </location>
</feature>
<dbReference type="Proteomes" id="UP000829517">
    <property type="component" value="Unassembled WGS sequence"/>
</dbReference>
<feature type="region of interest" description="Disordered" evidence="8">
    <location>
        <begin position="801"/>
        <end position="822"/>
    </location>
</feature>
<comment type="caution">
    <text evidence="12">The sequence shown here is derived from an EMBL/GenBank/DDBJ whole genome shotgun (WGS) entry which is preliminary data.</text>
</comment>
<dbReference type="SUPFAM" id="SSF49464">
    <property type="entry name" value="Carboxypeptidase regulatory domain-like"/>
    <property type="match status" value="1"/>
</dbReference>
<evidence type="ECO:0000256" key="5">
    <source>
        <dbReference type="ARBA" id="ARBA00023136"/>
    </source>
</evidence>
<evidence type="ECO:0000313" key="13">
    <source>
        <dbReference type="Proteomes" id="UP000829517"/>
    </source>
</evidence>
<keyword evidence="9" id="KW-0732">Signal</keyword>
<feature type="chain" id="PRO_5045090850" evidence="9">
    <location>
        <begin position="19"/>
        <end position="822"/>
    </location>
</feature>
<comment type="similarity">
    <text evidence="7">Belongs to the TonB-dependent receptor family.</text>
</comment>
<evidence type="ECO:0000259" key="11">
    <source>
        <dbReference type="Pfam" id="PF14905"/>
    </source>
</evidence>
<evidence type="ECO:0000256" key="1">
    <source>
        <dbReference type="ARBA" id="ARBA00004571"/>
    </source>
</evidence>
<dbReference type="PANTHER" id="PTHR40980">
    <property type="entry name" value="PLUG DOMAIN-CONTAINING PROTEIN"/>
    <property type="match status" value="1"/>
</dbReference>
<dbReference type="Pfam" id="PF13715">
    <property type="entry name" value="CarbopepD_reg_2"/>
    <property type="match status" value="1"/>
</dbReference>
<dbReference type="InterPro" id="IPR036942">
    <property type="entry name" value="Beta-barrel_TonB_sf"/>
</dbReference>
<feature type="domain" description="TonB-dependent receptor plug" evidence="10">
    <location>
        <begin position="148"/>
        <end position="226"/>
    </location>
</feature>
<dbReference type="InterPro" id="IPR008969">
    <property type="entry name" value="CarboxyPept-like_regulatory"/>
</dbReference>
<dbReference type="PANTHER" id="PTHR40980:SF4">
    <property type="entry name" value="TONB-DEPENDENT RECEPTOR-LIKE BETA-BARREL DOMAIN-CONTAINING PROTEIN"/>
    <property type="match status" value="1"/>
</dbReference>
<dbReference type="InterPro" id="IPR037066">
    <property type="entry name" value="Plug_dom_sf"/>
</dbReference>
<evidence type="ECO:0000256" key="2">
    <source>
        <dbReference type="ARBA" id="ARBA00022448"/>
    </source>
</evidence>
<dbReference type="InterPro" id="IPR039426">
    <property type="entry name" value="TonB-dep_rcpt-like"/>
</dbReference>
<evidence type="ECO:0000313" key="12">
    <source>
        <dbReference type="EMBL" id="MCF8716215.1"/>
    </source>
</evidence>
<organism evidence="12 13">
    <name type="scientific">Joostella atrarenae</name>
    <dbReference type="NCBI Taxonomy" id="679257"/>
    <lineage>
        <taxon>Bacteria</taxon>
        <taxon>Pseudomonadati</taxon>
        <taxon>Bacteroidota</taxon>
        <taxon>Flavobacteriia</taxon>
        <taxon>Flavobacteriales</taxon>
        <taxon>Flavobacteriaceae</taxon>
        <taxon>Joostella</taxon>
    </lineage>
</organism>
<feature type="domain" description="Outer membrane protein beta-barrel" evidence="11">
    <location>
        <begin position="382"/>
        <end position="795"/>
    </location>
</feature>
<evidence type="ECO:0000256" key="7">
    <source>
        <dbReference type="PROSITE-ProRule" id="PRU01360"/>
    </source>
</evidence>
<dbReference type="EMBL" id="JAETXX010000013">
    <property type="protein sequence ID" value="MCF8716215.1"/>
    <property type="molecule type" value="Genomic_DNA"/>
</dbReference>
<evidence type="ECO:0000256" key="4">
    <source>
        <dbReference type="ARBA" id="ARBA00022692"/>
    </source>
</evidence>
<dbReference type="PROSITE" id="PS52016">
    <property type="entry name" value="TONB_DEPENDENT_REC_3"/>
    <property type="match status" value="1"/>
</dbReference>
<keyword evidence="3 7" id="KW-1134">Transmembrane beta strand</keyword>
<evidence type="ECO:0000259" key="10">
    <source>
        <dbReference type="Pfam" id="PF07715"/>
    </source>
</evidence>
<comment type="subcellular location">
    <subcellularLocation>
        <location evidence="1 7">Cell outer membrane</location>
        <topology evidence="1 7">Multi-pass membrane protein</topology>
    </subcellularLocation>
</comment>
<dbReference type="Pfam" id="PF14905">
    <property type="entry name" value="OMP_b-brl_3"/>
    <property type="match status" value="1"/>
</dbReference>
<keyword evidence="4 7" id="KW-0812">Transmembrane</keyword>
<keyword evidence="5 7" id="KW-0472">Membrane</keyword>
<keyword evidence="2 7" id="KW-0813">Transport</keyword>
<dbReference type="Gene3D" id="2.40.170.20">
    <property type="entry name" value="TonB-dependent receptor, beta-barrel domain"/>
    <property type="match status" value="1"/>
</dbReference>
<dbReference type="InterPro" id="IPR041700">
    <property type="entry name" value="OMP_b-brl_3"/>
</dbReference>
<keyword evidence="13" id="KW-1185">Reference proteome</keyword>
<dbReference type="Pfam" id="PF07715">
    <property type="entry name" value="Plug"/>
    <property type="match status" value="1"/>
</dbReference>
<gene>
    <name evidence="12" type="ORF">JM658_15395</name>
</gene>
<dbReference type="Gene3D" id="2.170.130.10">
    <property type="entry name" value="TonB-dependent receptor, plug domain"/>
    <property type="match status" value="1"/>
</dbReference>
<evidence type="ECO:0000256" key="3">
    <source>
        <dbReference type="ARBA" id="ARBA00022452"/>
    </source>
</evidence>
<evidence type="ECO:0000256" key="8">
    <source>
        <dbReference type="SAM" id="MobiDB-lite"/>
    </source>
</evidence>
<sequence>MKNFILLCMVTITAITHAQNSAPQTNFAKLGTIKGTVIDKSLQQPIPYATVAIKKDGTAVTGGITNDDGTFELTNIEDGSYVFEVQFIGYNSFSKAITISKENRNVSLGTITLEENVTELEGVDVVAERSTIEQKIDRKVINVGKDLTTQGATASDIMNNIPSLNVDQQTGDLSMRGNSNVRVMVDGKLSNVPVAQLLKQIPSTSIKKIELITNPSAKYNPEGMSGLINIVLYKDANIGFNGNLNLGLSYEEEAKFNSSIDLNYRRGKFNFYGNYGNNVGKYVNGGRIERFDDESTVNFNENQIQDFSFFNNNKSHLYKLGVDFFLNDKNTISVFTNQNIYDGKGNGDTRITNVDPTVDDNRQIFNNENSNQNEQYNFDYKRDFDKEGHNIELEVDYSNFTNEEDAYFDYLGTSSQPNYQDFVDTRRQQTIANLDYVNPFSEKSKLELGLEARNFETNVDYASTGYSFNNGGELVPTPGTEFIYGMDIYSAYATFGQNFEKWSYQVGARYEDVTVKADTNSVRSFTDDYSQLYPSAYVTYSPSEKNQFQVSFSRRVDRPGLSQVNPIREWSTPLISSYGNESLKPQFTNSFETNYTRRLEHGSITFGVYYRAIKDEINRTVYVDRLDLTKQILTYGNFDDTEAFGFEISANYKPLEWWSINGSFDLYSQTQRGLSERLNSTEDPTVDDIIEENIEVENVAYNARLNNNFTITKKLSLSLFGFYRGENKGIQMNAKPMYFVNTGARYSFADGKGTFSLNFNDIFNTMQFQFDGDLPYRQEGAFNWESRTVFAGLSYRFGGGKNRKVQRKNRDNNTKQDSGGIL</sequence>
<proteinExistence type="inferred from homology"/>
<reference evidence="12 13" key="1">
    <citation type="submission" date="2021-01" db="EMBL/GenBank/DDBJ databases">
        <title>Genome sequencing of Joostella atrarenae M1-2 (= KCTC 23194).</title>
        <authorList>
            <person name="Zakaria M.R."/>
            <person name="Lam M.Q."/>
            <person name="Chong C.S."/>
        </authorList>
    </citation>
    <scope>NUCLEOTIDE SEQUENCE [LARGE SCALE GENOMIC DNA]</scope>
    <source>
        <strain evidence="12 13">M1-2</strain>
    </source>
</reference>
<dbReference type="InterPro" id="IPR012910">
    <property type="entry name" value="Plug_dom"/>
</dbReference>